<organism evidence="9 10">
    <name type="scientific">Ceratopteris richardii</name>
    <name type="common">Triangle waterfern</name>
    <dbReference type="NCBI Taxonomy" id="49495"/>
    <lineage>
        <taxon>Eukaryota</taxon>
        <taxon>Viridiplantae</taxon>
        <taxon>Streptophyta</taxon>
        <taxon>Embryophyta</taxon>
        <taxon>Tracheophyta</taxon>
        <taxon>Polypodiopsida</taxon>
        <taxon>Polypodiidae</taxon>
        <taxon>Polypodiales</taxon>
        <taxon>Pteridineae</taxon>
        <taxon>Pteridaceae</taxon>
        <taxon>Parkerioideae</taxon>
        <taxon>Ceratopteris</taxon>
    </lineage>
</organism>
<keyword evidence="2" id="KW-0150">Chloroplast</keyword>
<feature type="domain" description="Disease resistance R13L4/SHOC-2-like LRR" evidence="8">
    <location>
        <begin position="812"/>
        <end position="921"/>
    </location>
</feature>
<evidence type="ECO:0008006" key="11">
    <source>
        <dbReference type="Google" id="ProtNLM"/>
    </source>
</evidence>
<evidence type="ECO:0000313" key="9">
    <source>
        <dbReference type="EMBL" id="KAH7277114.1"/>
    </source>
</evidence>
<dbReference type="SUPFAM" id="SSF52540">
    <property type="entry name" value="P-loop containing nucleoside triphosphate hydrolases"/>
    <property type="match status" value="1"/>
</dbReference>
<dbReference type="PANTHER" id="PTHR36766:SF30">
    <property type="entry name" value="TIR-NBS TYPE DISEASE RESISTANCE PROTEIN-RELATED"/>
    <property type="match status" value="1"/>
</dbReference>
<dbReference type="PANTHER" id="PTHR36766">
    <property type="entry name" value="PLANT BROAD-SPECTRUM MILDEW RESISTANCE PROTEIN RPW8"/>
    <property type="match status" value="1"/>
</dbReference>
<dbReference type="OrthoDB" id="1357022at2759"/>
<dbReference type="Proteomes" id="UP000825935">
    <property type="component" value="Chromosome 39"/>
</dbReference>
<dbReference type="EMBL" id="CM035444">
    <property type="protein sequence ID" value="KAH7277114.1"/>
    <property type="molecule type" value="Genomic_DNA"/>
</dbReference>
<dbReference type="Gene3D" id="1.10.8.430">
    <property type="entry name" value="Helical domain of apoptotic protease-activating factors"/>
    <property type="match status" value="1"/>
</dbReference>
<dbReference type="SUPFAM" id="SSF52058">
    <property type="entry name" value="L domain-like"/>
    <property type="match status" value="2"/>
</dbReference>
<evidence type="ECO:0000256" key="4">
    <source>
        <dbReference type="ARBA" id="ARBA00022821"/>
    </source>
</evidence>
<evidence type="ECO:0000256" key="3">
    <source>
        <dbReference type="ARBA" id="ARBA00022737"/>
    </source>
</evidence>
<dbReference type="Gene3D" id="3.40.50.300">
    <property type="entry name" value="P-loop containing nucleotide triphosphate hydrolases"/>
    <property type="match status" value="1"/>
</dbReference>
<gene>
    <name evidence="9" type="ORF">KP509_39G035100</name>
</gene>
<dbReference type="Pfam" id="PF00931">
    <property type="entry name" value="NB-ARC"/>
    <property type="match status" value="1"/>
</dbReference>
<evidence type="ECO:0000256" key="2">
    <source>
        <dbReference type="ARBA" id="ARBA00022528"/>
    </source>
</evidence>
<dbReference type="InterPro" id="IPR055414">
    <property type="entry name" value="LRR_R13L4/SHOC2-like"/>
</dbReference>
<dbReference type="OMA" id="MSICKAN"/>
<dbReference type="GO" id="GO:0006952">
    <property type="term" value="P:defense response"/>
    <property type="evidence" value="ECO:0007669"/>
    <property type="project" value="UniProtKB-KW"/>
</dbReference>
<dbReference type="InterPro" id="IPR036388">
    <property type="entry name" value="WH-like_DNA-bd_sf"/>
</dbReference>
<accession>A0A8T2Q048</accession>
<evidence type="ECO:0000256" key="1">
    <source>
        <dbReference type="ARBA" id="ARBA00008894"/>
    </source>
</evidence>
<keyword evidence="3" id="KW-0677">Repeat</keyword>
<comment type="caution">
    <text evidence="9">The sequence shown here is derived from an EMBL/GenBank/DDBJ whole genome shotgun (WGS) entry which is preliminary data.</text>
</comment>
<dbReference type="InterPro" id="IPR008808">
    <property type="entry name" value="Powdery_mildew-R_dom"/>
</dbReference>
<feature type="domain" description="RPW8" evidence="7">
    <location>
        <begin position="5"/>
        <end position="124"/>
    </location>
</feature>
<dbReference type="InterPro" id="IPR032675">
    <property type="entry name" value="LRR_dom_sf"/>
</dbReference>
<sequence length="1045" mass="119512">MAAEAALGIALTKAIDTLLNLLSDAVRNTWWCDKYCQDLTKDLNMHQPIILKLSSHFHTQLVDDDLHSYCKELCKLLENGKKLVESCIQEGDWWHPMRRFRYSKKLIKLRCDISKSLQLMYQAYALLFNVEKSGHIDSKLQSLTNQIEHLEAKIGQEIRHLTERLGEEELNVLTRTCGRVGNTAEGNTSGQGSEMSSRSIAVDAEEQESPSEGKYLVGLDDRISEVRDHLLQTGCKERKKVVVIVGGIGGIGKTTLAKALLKDQEIQKTFQDGTYFVTVSQSPKMKELISSIWEQVLGRKAPFFQNEEDALEQLANQLRGLSSRRRLLVLDDVWRKADLDKLSSCMSCFQLLLTTRHSSILQSSHRETIYKLGLLRNEDARRLFCYHAFGQDSIPTWVDEPQLVEEVIKRCGNLPLALKVIGSSLYCDELFRPLWSRMFKRLRDARSFGEHHKDELVGTFKPSFDALDSQLQECFLDLAILPRSSHWPAKVLLDMWVHIQNMDWDDAIWALVELSDRGLLDLYVINQGARVHMMAQKVHIERALRSKLASAKLLVSQHDIIKDLALYLLRQDFSLSSYKRMLMPNGRDTGDMNWTPETADIVYIDAGMMERDDWPSTLEFPMAKALMLHTNSKNSVYELPKFVETMKELKVLYLRGRIGGVVKIEGEVKIEGNFSQLRSLRVDFMTAIFSEQVTLKSMSNLEDLVVQLSDIPSEGDIGSLSKLKVLQLSWRSLEYVPIREYRKMKYLEEVSLNGGKIEDLPEDFCNLEKLRLLDLDFSMVTLFPKTFRKIESLEKVDIAHPEQNQFTLPTGFGQLVALKKMSLRGSKQLTHLPFTFGKLGSLEVLDLKNCEFLQDLCNDFGGLTSLKHLHLGGCRVLRKLPSSFGELHALEELFLWHSLSLNELPYNFGQLRSLRILSLRFCRNLCQLPESFGDLKALEELSLASCASLQKLPDSFGFLQSLKSLSLADCIGLEQLPKNFGLLNNLEELDLRWMDRLRKLPISTKHGGLKALKMVKCDEKLIPLWKDQRNNFHLIQFDVLKSNYT</sequence>
<dbReference type="AlphaFoldDB" id="A0A8T2Q048"/>
<feature type="compositionally biased region" description="Polar residues" evidence="5">
    <location>
        <begin position="184"/>
        <end position="199"/>
    </location>
</feature>
<dbReference type="InterPro" id="IPR002182">
    <property type="entry name" value="NB-ARC"/>
</dbReference>
<dbReference type="Pfam" id="PF23598">
    <property type="entry name" value="LRR_14"/>
    <property type="match status" value="1"/>
</dbReference>
<dbReference type="InterPro" id="IPR027417">
    <property type="entry name" value="P-loop_NTPase"/>
</dbReference>
<feature type="domain" description="NB-ARC" evidence="6">
    <location>
        <begin position="221"/>
        <end position="391"/>
    </location>
</feature>
<dbReference type="Pfam" id="PF05659">
    <property type="entry name" value="RPW8"/>
    <property type="match status" value="1"/>
</dbReference>
<evidence type="ECO:0000259" key="7">
    <source>
        <dbReference type="Pfam" id="PF05659"/>
    </source>
</evidence>
<evidence type="ECO:0000259" key="6">
    <source>
        <dbReference type="Pfam" id="PF00931"/>
    </source>
</evidence>
<evidence type="ECO:0000259" key="8">
    <source>
        <dbReference type="Pfam" id="PF23598"/>
    </source>
</evidence>
<reference evidence="9" key="1">
    <citation type="submission" date="2021-08" db="EMBL/GenBank/DDBJ databases">
        <title>WGS assembly of Ceratopteris richardii.</title>
        <authorList>
            <person name="Marchant D.B."/>
            <person name="Chen G."/>
            <person name="Jenkins J."/>
            <person name="Shu S."/>
            <person name="Leebens-Mack J."/>
            <person name="Grimwood J."/>
            <person name="Schmutz J."/>
            <person name="Soltis P."/>
            <person name="Soltis D."/>
            <person name="Chen Z.-H."/>
        </authorList>
    </citation>
    <scope>NUCLEOTIDE SEQUENCE</scope>
    <source>
        <strain evidence="9">Whitten #5841</strain>
        <tissue evidence="9">Leaf</tissue>
    </source>
</reference>
<feature type="region of interest" description="Disordered" evidence="5">
    <location>
        <begin position="181"/>
        <end position="213"/>
    </location>
</feature>
<dbReference type="Gene3D" id="3.80.10.10">
    <property type="entry name" value="Ribonuclease Inhibitor"/>
    <property type="match status" value="2"/>
</dbReference>
<dbReference type="PRINTS" id="PR00364">
    <property type="entry name" value="DISEASERSIST"/>
</dbReference>
<name>A0A8T2Q048_CERRI</name>
<dbReference type="GO" id="GO:0043531">
    <property type="term" value="F:ADP binding"/>
    <property type="evidence" value="ECO:0007669"/>
    <property type="project" value="InterPro"/>
</dbReference>
<comment type="similarity">
    <text evidence="1">Belongs to the disease resistance NB-LRR family.</text>
</comment>
<proteinExistence type="inferred from homology"/>
<keyword evidence="4" id="KW-0611">Plant defense</keyword>
<dbReference type="InterPro" id="IPR042197">
    <property type="entry name" value="Apaf_helical"/>
</dbReference>
<protein>
    <recommendedName>
        <fullName evidence="11">AAA+ ATPase domain-containing protein</fullName>
    </recommendedName>
</protein>
<evidence type="ECO:0000256" key="5">
    <source>
        <dbReference type="SAM" id="MobiDB-lite"/>
    </source>
</evidence>
<keyword evidence="2" id="KW-0934">Plastid</keyword>
<evidence type="ECO:0000313" key="10">
    <source>
        <dbReference type="Proteomes" id="UP000825935"/>
    </source>
</evidence>
<keyword evidence="10" id="KW-1185">Reference proteome</keyword>
<dbReference type="Gene3D" id="1.10.10.10">
    <property type="entry name" value="Winged helix-like DNA-binding domain superfamily/Winged helix DNA-binding domain"/>
    <property type="match status" value="1"/>
</dbReference>